<feature type="non-terminal residue" evidence="1">
    <location>
        <position position="74"/>
    </location>
</feature>
<dbReference type="InterPro" id="IPR019546">
    <property type="entry name" value="TAT_signal_bac_arc"/>
</dbReference>
<gene>
    <name evidence="1" type="ORF">METZ01_LOCUS446207</name>
</gene>
<accession>A0A382ZCZ7</accession>
<reference evidence="1" key="1">
    <citation type="submission" date="2018-05" db="EMBL/GenBank/DDBJ databases">
        <authorList>
            <person name="Lanie J.A."/>
            <person name="Ng W.-L."/>
            <person name="Kazmierczak K.M."/>
            <person name="Andrzejewski T.M."/>
            <person name="Davidsen T.M."/>
            <person name="Wayne K.J."/>
            <person name="Tettelin H."/>
            <person name="Glass J.I."/>
            <person name="Rusch D."/>
            <person name="Podicherti R."/>
            <person name="Tsui H.-C.T."/>
            <person name="Winkler M.E."/>
        </authorList>
    </citation>
    <scope>NUCLEOTIDE SEQUENCE</scope>
</reference>
<dbReference type="NCBIfam" id="TIGR01409">
    <property type="entry name" value="TAT_signal_seq"/>
    <property type="match status" value="1"/>
</dbReference>
<name>A0A382ZCZ7_9ZZZZ</name>
<evidence type="ECO:0000313" key="1">
    <source>
        <dbReference type="EMBL" id="SVD93353.1"/>
    </source>
</evidence>
<proteinExistence type="predicted"/>
<dbReference type="AlphaFoldDB" id="A0A382ZCZ7"/>
<sequence>MTTAASRREFLAKAGLGCGALALTDLLHSEGIVGAEQGNPLAERSPHFKPKAKAVIWLFQTGSPSQVDTFDYKP</sequence>
<dbReference type="PROSITE" id="PS51318">
    <property type="entry name" value="TAT"/>
    <property type="match status" value="1"/>
</dbReference>
<protein>
    <recommendedName>
        <fullName evidence="2">DUF1501 domain-containing protein</fullName>
    </recommendedName>
</protein>
<evidence type="ECO:0008006" key="2">
    <source>
        <dbReference type="Google" id="ProtNLM"/>
    </source>
</evidence>
<dbReference type="InterPro" id="IPR006311">
    <property type="entry name" value="TAT_signal"/>
</dbReference>
<dbReference type="EMBL" id="UINC01182888">
    <property type="protein sequence ID" value="SVD93353.1"/>
    <property type="molecule type" value="Genomic_DNA"/>
</dbReference>
<organism evidence="1">
    <name type="scientific">marine metagenome</name>
    <dbReference type="NCBI Taxonomy" id="408172"/>
    <lineage>
        <taxon>unclassified sequences</taxon>
        <taxon>metagenomes</taxon>
        <taxon>ecological metagenomes</taxon>
    </lineage>
</organism>